<dbReference type="AlphaFoldDB" id="A0A915HQN5"/>
<reference evidence="2" key="1">
    <citation type="submission" date="2022-11" db="UniProtKB">
        <authorList>
            <consortium name="WormBaseParasite"/>
        </authorList>
    </citation>
    <scope>IDENTIFICATION</scope>
</reference>
<accession>A0A915HQN5</accession>
<evidence type="ECO:0000313" key="2">
    <source>
        <dbReference type="WBParaSite" id="nRc.2.0.1.t03770-RA"/>
    </source>
</evidence>
<evidence type="ECO:0000313" key="1">
    <source>
        <dbReference type="Proteomes" id="UP000887565"/>
    </source>
</evidence>
<name>A0A915HQN5_ROMCU</name>
<protein>
    <submittedName>
        <fullName evidence="2">Uncharacterized protein</fullName>
    </submittedName>
</protein>
<organism evidence="1 2">
    <name type="scientific">Romanomermis culicivorax</name>
    <name type="common">Nematode worm</name>
    <dbReference type="NCBI Taxonomy" id="13658"/>
    <lineage>
        <taxon>Eukaryota</taxon>
        <taxon>Metazoa</taxon>
        <taxon>Ecdysozoa</taxon>
        <taxon>Nematoda</taxon>
        <taxon>Enoplea</taxon>
        <taxon>Dorylaimia</taxon>
        <taxon>Mermithida</taxon>
        <taxon>Mermithoidea</taxon>
        <taxon>Mermithidae</taxon>
        <taxon>Romanomermis</taxon>
    </lineage>
</organism>
<dbReference type="Proteomes" id="UP000887565">
    <property type="component" value="Unplaced"/>
</dbReference>
<dbReference type="WBParaSite" id="nRc.2.0.1.t03770-RA">
    <property type="protein sequence ID" value="nRc.2.0.1.t03770-RA"/>
    <property type="gene ID" value="nRc.2.0.1.g03770"/>
</dbReference>
<sequence>YVNYFRKHGISFVRCQIEDIIELHRRQASNGDMLARVALMGCSRKEAMKRSTPISTPIVILLEDASSSEVKIRVNTS</sequence>
<keyword evidence="1" id="KW-1185">Reference proteome</keyword>
<proteinExistence type="predicted"/>